<evidence type="ECO:0000313" key="1">
    <source>
        <dbReference type="EMBL" id="MFM0448528.1"/>
    </source>
</evidence>
<dbReference type="RefSeq" id="WP_408131783.1">
    <property type="nucleotide sequence ID" value="NZ_JAQQDD010000049.1"/>
</dbReference>
<comment type="caution">
    <text evidence="1">The sequence shown here is derived from an EMBL/GenBank/DDBJ whole genome shotgun (WGS) entry which is preliminary data.</text>
</comment>
<sequence>MDPHIRSRKVSAVQVEEAVEQLFGRNGWQVEKISTSDWTAADLLISGHGQLYHAVVKGLAEGRADRATPLFAQALLEARRHVSEGESPAVIIWVGKASRALASKLRDFHREYGNGEPFALLSPHGLLYADFPGFAGFVDEGTHGYWRHTAAAHSPTAPLVFSDFAQWMLKLLLAADLNRAGLISAPERRYRTATELAEAAGASVMTATRLINALKEEGFIETVPTLRLVQRRRLAERWKATYLKPVVSLPMKFVNPAVAPELQLQKLLKREQCIGGLFYAAQALGVGHVHGALPAVWVPALEPTLEWRGLRPALEGERPDVTLHQHAYPRSLSNGAVQLGNFRVSDVIQTWLDVSAHATRGAEQADELERGVLAGVIGTYT</sequence>
<reference evidence="1 2" key="1">
    <citation type="journal article" date="2024" name="Chem. Sci.">
        <title>Discovery of megapolipeptins by genome mining of a Burkholderiales bacteria collection.</title>
        <authorList>
            <person name="Paulo B.S."/>
            <person name="Recchia M.J.J."/>
            <person name="Lee S."/>
            <person name="Fergusson C.H."/>
            <person name="Romanowski S.B."/>
            <person name="Hernandez A."/>
            <person name="Krull N."/>
            <person name="Liu D.Y."/>
            <person name="Cavanagh H."/>
            <person name="Bos A."/>
            <person name="Gray C.A."/>
            <person name="Murphy B.T."/>
            <person name="Linington R.G."/>
            <person name="Eustaquio A.S."/>
        </authorList>
    </citation>
    <scope>NUCLEOTIDE SEQUENCE [LARGE SCALE GENOMIC DNA]</scope>
    <source>
        <strain evidence="1 2">RL17-379-BIB-C</strain>
    </source>
</reference>
<protein>
    <submittedName>
        <fullName evidence="1">RpiR family transcriptional regulator</fullName>
    </submittedName>
</protein>
<dbReference type="Proteomes" id="UP001629288">
    <property type="component" value="Unassembled WGS sequence"/>
</dbReference>
<keyword evidence="2" id="KW-1185">Reference proteome</keyword>
<organism evidence="1 2">
    <name type="scientific">Paraburkholderia strydomiana</name>
    <dbReference type="NCBI Taxonomy" id="1245417"/>
    <lineage>
        <taxon>Bacteria</taxon>
        <taxon>Pseudomonadati</taxon>
        <taxon>Pseudomonadota</taxon>
        <taxon>Betaproteobacteria</taxon>
        <taxon>Burkholderiales</taxon>
        <taxon>Burkholderiaceae</taxon>
        <taxon>Paraburkholderia</taxon>
    </lineage>
</organism>
<dbReference type="InterPro" id="IPR036390">
    <property type="entry name" value="WH_DNA-bd_sf"/>
</dbReference>
<dbReference type="EMBL" id="JAQQDH010000024">
    <property type="protein sequence ID" value="MFM0448528.1"/>
    <property type="molecule type" value="Genomic_DNA"/>
</dbReference>
<gene>
    <name evidence="1" type="ORF">PQR00_33635</name>
</gene>
<proteinExistence type="predicted"/>
<evidence type="ECO:0000313" key="2">
    <source>
        <dbReference type="Proteomes" id="UP001629288"/>
    </source>
</evidence>
<dbReference type="SUPFAM" id="SSF46785">
    <property type="entry name" value="Winged helix' DNA-binding domain"/>
    <property type="match status" value="1"/>
</dbReference>
<accession>A0ABW9CAF6</accession>
<name>A0ABW9CAF6_9BURK</name>